<accession>A0ABD3SPF9</accession>
<dbReference type="Proteomes" id="UP001530377">
    <property type="component" value="Unassembled WGS sequence"/>
</dbReference>
<feature type="signal peptide" evidence="1">
    <location>
        <begin position="1"/>
        <end position="19"/>
    </location>
</feature>
<protein>
    <submittedName>
        <fullName evidence="2">Uncharacterized protein</fullName>
    </submittedName>
</protein>
<keyword evidence="3" id="KW-1185">Reference proteome</keyword>
<dbReference type="AlphaFoldDB" id="A0ABD3SPF9"/>
<sequence>MRMVRFVVILACAACLVLAAFLGRYGRYDMWDANALSLASMTIDSGHLVDYGVDDVVVVDDDDDDDDRPFLVVHIGPHKTGTTFLQGTLSVESADGILDMDDIYYLGTSMRLFRREDKLPFDLRSVFNDDPFRMSSSSSSLPDLNEDFGSLLSRMIDSNRSGILIHEALHGVRPEYVRALATYTNERWRVVVAMGYRPMHEWLLSRFNQFVRDEYSSSIWPDGTGRDDDDDDDEIGFPPHLRFGLSTGTGYDSYTVPYLSRDTSIFEEVLDVWTEHFDDVRLVDMMDLPSRSDGRDPLLMHFMCEIVPGGYTSNICRRASDLADESGIYHASSEYGMAYQTLATWSWQMHLIDRRLDREFVMDNIRLYHRRRLNETALPVLCPPPADVDVLRNWTIRTDERLFRRTDHHDQESLMMRSRKLLGSFEKWIHRNRFCTVDVSILLHDDWKPLIKFFAKSARRRFGSPERYEAQPQ</sequence>
<evidence type="ECO:0000256" key="1">
    <source>
        <dbReference type="SAM" id="SignalP"/>
    </source>
</evidence>
<name>A0ABD3SPF9_9STRA</name>
<evidence type="ECO:0000313" key="2">
    <source>
        <dbReference type="EMBL" id="KAL3826358.1"/>
    </source>
</evidence>
<dbReference type="EMBL" id="JALLPB020000023">
    <property type="protein sequence ID" value="KAL3826358.1"/>
    <property type="molecule type" value="Genomic_DNA"/>
</dbReference>
<keyword evidence="1" id="KW-0732">Signal</keyword>
<comment type="caution">
    <text evidence="2">The sequence shown here is derived from an EMBL/GenBank/DDBJ whole genome shotgun (WGS) entry which is preliminary data.</text>
</comment>
<proteinExistence type="predicted"/>
<evidence type="ECO:0000313" key="3">
    <source>
        <dbReference type="Proteomes" id="UP001530377"/>
    </source>
</evidence>
<gene>
    <name evidence="2" type="ORF">ACHAXA_003682</name>
</gene>
<organism evidence="2 3">
    <name type="scientific">Cyclostephanos tholiformis</name>
    <dbReference type="NCBI Taxonomy" id="382380"/>
    <lineage>
        <taxon>Eukaryota</taxon>
        <taxon>Sar</taxon>
        <taxon>Stramenopiles</taxon>
        <taxon>Ochrophyta</taxon>
        <taxon>Bacillariophyta</taxon>
        <taxon>Coscinodiscophyceae</taxon>
        <taxon>Thalassiosirophycidae</taxon>
        <taxon>Stephanodiscales</taxon>
        <taxon>Stephanodiscaceae</taxon>
        <taxon>Cyclostephanos</taxon>
    </lineage>
</organism>
<reference evidence="2 3" key="1">
    <citation type="submission" date="2024-10" db="EMBL/GenBank/DDBJ databases">
        <title>Updated reference genomes for cyclostephanoid diatoms.</title>
        <authorList>
            <person name="Roberts W.R."/>
            <person name="Alverson A.J."/>
        </authorList>
    </citation>
    <scope>NUCLEOTIDE SEQUENCE [LARGE SCALE GENOMIC DNA]</scope>
    <source>
        <strain evidence="2 3">AJA228-03</strain>
    </source>
</reference>
<feature type="chain" id="PRO_5044754992" evidence="1">
    <location>
        <begin position="20"/>
        <end position="473"/>
    </location>
</feature>